<dbReference type="EMBL" id="JBHSBH010000003">
    <property type="protein sequence ID" value="MFC3994762.1"/>
    <property type="molecule type" value="Genomic_DNA"/>
</dbReference>
<keyword evidence="1 6" id="KW-0489">Methyltransferase</keyword>
<evidence type="ECO:0000313" key="7">
    <source>
        <dbReference type="Proteomes" id="UP001595847"/>
    </source>
</evidence>
<dbReference type="Proteomes" id="UP001595847">
    <property type="component" value="Unassembled WGS sequence"/>
</dbReference>
<name>A0ABV8FF65_9ACTN</name>
<evidence type="ECO:0000259" key="5">
    <source>
        <dbReference type="Pfam" id="PF13649"/>
    </source>
</evidence>
<dbReference type="SUPFAM" id="SSF53335">
    <property type="entry name" value="S-adenosyl-L-methionine-dependent methyltransferases"/>
    <property type="match status" value="1"/>
</dbReference>
<keyword evidence="2 6" id="KW-0808">Transferase</keyword>
<evidence type="ECO:0000256" key="2">
    <source>
        <dbReference type="ARBA" id="ARBA00022679"/>
    </source>
</evidence>
<dbReference type="PANTHER" id="PTHR43464">
    <property type="entry name" value="METHYLTRANSFERASE"/>
    <property type="match status" value="1"/>
</dbReference>
<sequence>MSAPGAAPSPGEPDPPGGAPAGAARPSLAEMYGHAYRRAYETGANAGATLLTYQHRDGFTHVQDVAEYFAEAGEWWSTDVLACGMAAGRVLDIGCGAGRHALALAAAGHEVVGVEPSVDAVAVARQRGVDARVGSMLEPPGGIGTFDTLMLAGGGLHLLYLPEHGRTALLRLAELAGPGARLVGTCPAPPEPEGPEEPEHSWDYRLRVEHGGERTGWSEWGATVLLPADRLGALVDGTPWKIAEVVHAEPPDVPGYVARLDFTG</sequence>
<dbReference type="EC" id="2.1.1.64" evidence="6"/>
<evidence type="ECO:0000313" key="6">
    <source>
        <dbReference type="EMBL" id="MFC3994762.1"/>
    </source>
</evidence>
<dbReference type="GO" id="GO:0032259">
    <property type="term" value="P:methylation"/>
    <property type="evidence" value="ECO:0007669"/>
    <property type="project" value="UniProtKB-KW"/>
</dbReference>
<protein>
    <submittedName>
        <fullName evidence="6">Class I SAM-dependent methyltransferase</fullName>
        <ecNumber evidence="6">2.1.1.222</ecNumber>
        <ecNumber evidence="6">2.1.1.64</ecNumber>
    </submittedName>
</protein>
<dbReference type="CDD" id="cd02440">
    <property type="entry name" value="AdoMet_MTases"/>
    <property type="match status" value="1"/>
</dbReference>
<comment type="caution">
    <text evidence="6">The sequence shown here is derived from an EMBL/GenBank/DDBJ whole genome shotgun (WGS) entry which is preliminary data.</text>
</comment>
<dbReference type="InterPro" id="IPR029063">
    <property type="entry name" value="SAM-dependent_MTases_sf"/>
</dbReference>
<gene>
    <name evidence="6" type="ORF">ACFOVU_02470</name>
</gene>
<dbReference type="GO" id="GO:0102208">
    <property type="term" value="F:2-polyprenyl-6-hydroxyphenol methylase activity"/>
    <property type="evidence" value="ECO:0007669"/>
    <property type="project" value="UniProtKB-EC"/>
</dbReference>
<dbReference type="GO" id="GO:0061542">
    <property type="term" value="F:3-demethylubiquinol 3-O-methyltransferase activity"/>
    <property type="evidence" value="ECO:0007669"/>
    <property type="project" value="UniProtKB-EC"/>
</dbReference>
<organism evidence="6 7">
    <name type="scientific">Nocardiopsis sediminis</name>
    <dbReference type="NCBI Taxonomy" id="1778267"/>
    <lineage>
        <taxon>Bacteria</taxon>
        <taxon>Bacillati</taxon>
        <taxon>Actinomycetota</taxon>
        <taxon>Actinomycetes</taxon>
        <taxon>Streptosporangiales</taxon>
        <taxon>Nocardiopsidaceae</taxon>
        <taxon>Nocardiopsis</taxon>
    </lineage>
</organism>
<evidence type="ECO:0000256" key="4">
    <source>
        <dbReference type="SAM" id="MobiDB-lite"/>
    </source>
</evidence>
<dbReference type="Pfam" id="PF13649">
    <property type="entry name" value="Methyltransf_25"/>
    <property type="match status" value="1"/>
</dbReference>
<feature type="region of interest" description="Disordered" evidence="4">
    <location>
        <begin position="1"/>
        <end position="24"/>
    </location>
</feature>
<dbReference type="PANTHER" id="PTHR43464:SF19">
    <property type="entry name" value="UBIQUINONE BIOSYNTHESIS O-METHYLTRANSFERASE, MITOCHONDRIAL"/>
    <property type="match status" value="1"/>
</dbReference>
<keyword evidence="3" id="KW-0949">S-adenosyl-L-methionine</keyword>
<feature type="domain" description="Methyltransferase" evidence="5">
    <location>
        <begin position="90"/>
        <end position="169"/>
    </location>
</feature>
<accession>A0ABV8FF65</accession>
<keyword evidence="7" id="KW-1185">Reference proteome</keyword>
<dbReference type="InterPro" id="IPR041698">
    <property type="entry name" value="Methyltransf_25"/>
</dbReference>
<dbReference type="RefSeq" id="WP_378529612.1">
    <property type="nucleotide sequence ID" value="NZ_JBHSBH010000003.1"/>
</dbReference>
<dbReference type="EC" id="2.1.1.222" evidence="6"/>
<evidence type="ECO:0000256" key="1">
    <source>
        <dbReference type="ARBA" id="ARBA00022603"/>
    </source>
</evidence>
<proteinExistence type="predicted"/>
<evidence type="ECO:0000256" key="3">
    <source>
        <dbReference type="ARBA" id="ARBA00022691"/>
    </source>
</evidence>
<reference evidence="7" key="1">
    <citation type="journal article" date="2019" name="Int. J. Syst. Evol. Microbiol.">
        <title>The Global Catalogue of Microorganisms (GCM) 10K type strain sequencing project: providing services to taxonomists for standard genome sequencing and annotation.</title>
        <authorList>
            <consortium name="The Broad Institute Genomics Platform"/>
            <consortium name="The Broad Institute Genome Sequencing Center for Infectious Disease"/>
            <person name="Wu L."/>
            <person name="Ma J."/>
        </authorList>
    </citation>
    <scope>NUCLEOTIDE SEQUENCE [LARGE SCALE GENOMIC DNA]</scope>
    <source>
        <strain evidence="7">TBRC 1826</strain>
    </source>
</reference>
<dbReference type="Gene3D" id="3.40.50.150">
    <property type="entry name" value="Vaccinia Virus protein VP39"/>
    <property type="match status" value="1"/>
</dbReference>